<protein>
    <submittedName>
        <fullName evidence="4">Acyl carrier protein</fullName>
    </submittedName>
</protein>
<dbReference type="PROSITE" id="PS00012">
    <property type="entry name" value="PHOSPHOPANTETHEINE"/>
    <property type="match status" value="1"/>
</dbReference>
<dbReference type="SUPFAM" id="SSF47336">
    <property type="entry name" value="ACP-like"/>
    <property type="match status" value="1"/>
</dbReference>
<sequence>MEKQIVIIEAIKRAIGKENVSSDSVLIDDLGVDSMGFIRIVVEVEKSLETQFGDDDIVLNLYPTVQDLINYFENR</sequence>
<dbReference type="InterPro" id="IPR009081">
    <property type="entry name" value="PP-bd_ACP"/>
</dbReference>
<gene>
    <name evidence="4" type="ORF">L0M14_10745</name>
</gene>
<evidence type="ECO:0000256" key="1">
    <source>
        <dbReference type="ARBA" id="ARBA00022450"/>
    </source>
</evidence>
<keyword evidence="5" id="KW-1185">Reference proteome</keyword>
<dbReference type="EMBL" id="CP090978">
    <property type="protein sequence ID" value="UJF35528.1"/>
    <property type="molecule type" value="Genomic_DNA"/>
</dbReference>
<dbReference type="Pfam" id="PF00550">
    <property type="entry name" value="PP-binding"/>
    <property type="match status" value="1"/>
</dbReference>
<accession>A0ABY3SN94</accession>
<evidence type="ECO:0000259" key="3">
    <source>
        <dbReference type="PROSITE" id="PS50075"/>
    </source>
</evidence>
<name>A0ABY3SN94_9BACL</name>
<dbReference type="Proteomes" id="UP001649230">
    <property type="component" value="Chromosome"/>
</dbReference>
<reference evidence="4 5" key="1">
    <citation type="journal article" date="2024" name="Int. J. Syst. Evol. Microbiol.">
        <title>Paenibacillus hexagrammi sp. nov., a novel bacterium isolated from the gut content of Hexagrammos agrammus.</title>
        <authorList>
            <person name="Jung H.K."/>
            <person name="Kim D.G."/>
            <person name="Zin H."/>
            <person name="Park J."/>
            <person name="Jung H."/>
            <person name="Kim Y.O."/>
            <person name="Kong H.J."/>
            <person name="Kim J.W."/>
            <person name="Kim Y.S."/>
        </authorList>
    </citation>
    <scope>NUCLEOTIDE SEQUENCE [LARGE SCALE GENOMIC DNA]</scope>
    <source>
        <strain evidence="4 5">YPD9-1</strain>
    </source>
</reference>
<evidence type="ECO:0000256" key="2">
    <source>
        <dbReference type="ARBA" id="ARBA00022553"/>
    </source>
</evidence>
<evidence type="ECO:0000313" key="5">
    <source>
        <dbReference type="Proteomes" id="UP001649230"/>
    </source>
</evidence>
<dbReference type="RefSeq" id="WP_235122089.1">
    <property type="nucleotide sequence ID" value="NZ_CP090978.1"/>
</dbReference>
<proteinExistence type="predicted"/>
<evidence type="ECO:0000313" key="4">
    <source>
        <dbReference type="EMBL" id="UJF35528.1"/>
    </source>
</evidence>
<organism evidence="4 5">
    <name type="scientific">Paenibacillus hexagrammi</name>
    <dbReference type="NCBI Taxonomy" id="2908839"/>
    <lineage>
        <taxon>Bacteria</taxon>
        <taxon>Bacillati</taxon>
        <taxon>Bacillota</taxon>
        <taxon>Bacilli</taxon>
        <taxon>Bacillales</taxon>
        <taxon>Paenibacillaceae</taxon>
        <taxon>Paenibacillus</taxon>
    </lineage>
</organism>
<dbReference type="InterPro" id="IPR006162">
    <property type="entry name" value="Ppantetheine_attach_site"/>
</dbReference>
<feature type="domain" description="Carrier" evidence="3">
    <location>
        <begin position="1"/>
        <end position="75"/>
    </location>
</feature>
<dbReference type="Gene3D" id="1.10.1200.10">
    <property type="entry name" value="ACP-like"/>
    <property type="match status" value="1"/>
</dbReference>
<dbReference type="PROSITE" id="PS50075">
    <property type="entry name" value="CARRIER"/>
    <property type="match status" value="1"/>
</dbReference>
<dbReference type="InterPro" id="IPR036736">
    <property type="entry name" value="ACP-like_sf"/>
</dbReference>
<keyword evidence="1" id="KW-0596">Phosphopantetheine</keyword>
<keyword evidence="2" id="KW-0597">Phosphoprotein</keyword>